<comment type="caution">
    <text evidence="19">The sequence shown here is derived from an EMBL/GenBank/DDBJ whole genome shotgun (WGS) entry which is preliminary data.</text>
</comment>
<feature type="binding site" evidence="15">
    <location>
        <begin position="145"/>
        <end position="147"/>
    </location>
    <ligand>
        <name>GTP</name>
        <dbReference type="ChEBI" id="CHEBI:37565"/>
        <label>5</label>
    </ligand>
</feature>
<dbReference type="InterPro" id="IPR003373">
    <property type="entry name" value="Fe2_transport_prot-B"/>
</dbReference>
<feature type="transmembrane region" description="Helical" evidence="17">
    <location>
        <begin position="466"/>
        <end position="487"/>
    </location>
</feature>
<name>A0AAW7ZE38_9FIRM</name>
<dbReference type="InterPro" id="IPR006073">
    <property type="entry name" value="GTP-bd"/>
</dbReference>
<keyword evidence="16" id="KW-0479">Metal-binding</keyword>
<evidence type="ECO:0000256" key="16">
    <source>
        <dbReference type="PIRSR" id="PIRSR603373-2"/>
    </source>
</evidence>
<dbReference type="InterPro" id="IPR005225">
    <property type="entry name" value="Small_GTP-bd"/>
</dbReference>
<dbReference type="Gene3D" id="3.40.50.300">
    <property type="entry name" value="P-loop containing nucleotide triphosphate hydrolases"/>
    <property type="match status" value="1"/>
</dbReference>
<feature type="binding site" evidence="16">
    <location>
        <position position="21"/>
    </location>
    <ligand>
        <name>Mg(2+)</name>
        <dbReference type="ChEBI" id="CHEBI:18420"/>
        <label>2</label>
    </ligand>
</feature>
<evidence type="ECO:0000256" key="6">
    <source>
        <dbReference type="ARBA" id="ARBA00022519"/>
    </source>
</evidence>
<feature type="binding site" evidence="15">
    <location>
        <begin position="10"/>
        <end position="17"/>
    </location>
    <ligand>
        <name>GTP</name>
        <dbReference type="ChEBI" id="CHEBI:37565"/>
        <label>1</label>
    </ligand>
</feature>
<dbReference type="InterPro" id="IPR011642">
    <property type="entry name" value="Gate_dom"/>
</dbReference>
<evidence type="ECO:0000256" key="8">
    <source>
        <dbReference type="ARBA" id="ARBA00022741"/>
    </source>
</evidence>
<dbReference type="PROSITE" id="PS51711">
    <property type="entry name" value="G_FEOB"/>
    <property type="match status" value="1"/>
</dbReference>
<keyword evidence="5 17" id="KW-0410">Iron transport</keyword>
<evidence type="ECO:0000256" key="14">
    <source>
        <dbReference type="NCBIfam" id="TIGR00437"/>
    </source>
</evidence>
<feature type="binding site" evidence="15">
    <location>
        <begin position="35"/>
        <end position="39"/>
    </location>
    <ligand>
        <name>GTP</name>
        <dbReference type="ChEBI" id="CHEBI:37565"/>
        <label>2</label>
    </ligand>
</feature>
<keyword evidence="20" id="KW-1185">Reference proteome</keyword>
<comment type="similarity">
    <text evidence="17">Belongs to the TRAFAC class TrmE-Era-EngA-EngB-Septin-like GTPase superfamily. FeoB GTPase (TC 9.A.8) family.</text>
</comment>
<feature type="transmembrane region" description="Helical" evidence="17">
    <location>
        <begin position="377"/>
        <end position="402"/>
    </location>
</feature>
<keyword evidence="8 15" id="KW-0547">Nucleotide-binding</keyword>
<keyword evidence="10 17" id="KW-0408">Iron</keyword>
<keyword evidence="11" id="KW-0406">Ion transport</keyword>
<evidence type="ECO:0000313" key="19">
    <source>
        <dbReference type="EMBL" id="MDO7787567.1"/>
    </source>
</evidence>
<accession>A0AAW7ZE38</accession>
<evidence type="ECO:0000256" key="4">
    <source>
        <dbReference type="ARBA" id="ARBA00022475"/>
    </source>
</evidence>
<dbReference type="Pfam" id="PF07670">
    <property type="entry name" value="Gate"/>
    <property type="match status" value="2"/>
</dbReference>
<keyword evidence="16" id="KW-0460">Magnesium</keyword>
<evidence type="ECO:0000256" key="11">
    <source>
        <dbReference type="ARBA" id="ARBA00023065"/>
    </source>
</evidence>
<feature type="transmembrane region" description="Helical" evidence="17">
    <location>
        <begin position="565"/>
        <end position="589"/>
    </location>
</feature>
<evidence type="ECO:0000256" key="12">
    <source>
        <dbReference type="ARBA" id="ARBA00023134"/>
    </source>
</evidence>
<dbReference type="GO" id="GO:0005886">
    <property type="term" value="C:plasma membrane"/>
    <property type="evidence" value="ECO:0007669"/>
    <property type="project" value="UniProtKB-SubCell"/>
</dbReference>
<evidence type="ECO:0000256" key="5">
    <source>
        <dbReference type="ARBA" id="ARBA00022496"/>
    </source>
</evidence>
<feature type="binding site" evidence="16">
    <location>
        <position position="24"/>
    </location>
    <ligand>
        <name>Mg(2+)</name>
        <dbReference type="ChEBI" id="CHEBI:18420"/>
        <label>2</label>
    </ligand>
</feature>
<feature type="transmembrane region" description="Helical" evidence="17">
    <location>
        <begin position="342"/>
        <end position="365"/>
    </location>
</feature>
<feature type="binding site" evidence="15">
    <location>
        <begin position="56"/>
        <end position="59"/>
    </location>
    <ligand>
        <name>GTP</name>
        <dbReference type="ChEBI" id="CHEBI:37565"/>
        <label>3</label>
    </ligand>
</feature>
<dbReference type="FunFam" id="3.40.50.300:FF:000426">
    <property type="entry name" value="Ferrous iron transport protein B"/>
    <property type="match status" value="1"/>
</dbReference>
<dbReference type="Proteomes" id="UP001172911">
    <property type="component" value="Unassembled WGS sequence"/>
</dbReference>
<keyword evidence="3 17" id="KW-0813">Transport</keyword>
<comment type="subcellular location">
    <subcellularLocation>
        <location evidence="2">Cell inner membrane</location>
        <topology evidence="2">Multi-pass membrane protein</topology>
    </subcellularLocation>
    <subcellularLocation>
        <location evidence="17">Cell membrane</location>
        <topology evidence="17">Multi-pass membrane protein</topology>
    </subcellularLocation>
</comment>
<dbReference type="NCBIfam" id="TIGR00437">
    <property type="entry name" value="feoB"/>
    <property type="match status" value="1"/>
</dbReference>
<feature type="binding site" evidence="15">
    <location>
        <begin position="116"/>
        <end position="119"/>
    </location>
    <ligand>
        <name>GTP</name>
        <dbReference type="ChEBI" id="CHEBI:37565"/>
        <label>4</label>
    </ligand>
</feature>
<comment type="function">
    <text evidence="1 17">Probable transporter of a GTP-driven Fe(2+) uptake system.</text>
</comment>
<dbReference type="GO" id="GO:0046872">
    <property type="term" value="F:metal ion binding"/>
    <property type="evidence" value="ECO:0007669"/>
    <property type="project" value="UniProtKB-KW"/>
</dbReference>
<evidence type="ECO:0000256" key="1">
    <source>
        <dbReference type="ARBA" id="ARBA00003926"/>
    </source>
</evidence>
<keyword evidence="13 17" id="KW-0472">Membrane</keyword>
<keyword evidence="12 15" id="KW-0342">GTP-binding</keyword>
<dbReference type="NCBIfam" id="TIGR00231">
    <property type="entry name" value="small_GTP"/>
    <property type="match status" value="1"/>
</dbReference>
<dbReference type="InterPro" id="IPR027417">
    <property type="entry name" value="P-loop_NTPase"/>
</dbReference>
<feature type="binding site" evidence="16">
    <location>
        <position position="22"/>
    </location>
    <ligand>
        <name>Mg(2+)</name>
        <dbReference type="ChEBI" id="CHEBI:18420"/>
        <label>1</label>
    </ligand>
</feature>
<dbReference type="AlphaFoldDB" id="A0AAW7ZE38"/>
<evidence type="ECO:0000256" key="13">
    <source>
        <dbReference type="ARBA" id="ARBA00023136"/>
    </source>
</evidence>
<protein>
    <recommendedName>
        <fullName evidence="14 17">Ferrous iron transport protein B</fullName>
    </recommendedName>
</protein>
<feature type="transmembrane region" description="Helical" evidence="17">
    <location>
        <begin position="236"/>
        <end position="257"/>
    </location>
</feature>
<dbReference type="GO" id="GO:0015093">
    <property type="term" value="F:ferrous iron transmembrane transporter activity"/>
    <property type="evidence" value="ECO:0007669"/>
    <property type="project" value="UniProtKB-UniRule"/>
</dbReference>
<dbReference type="SUPFAM" id="SSF52540">
    <property type="entry name" value="P-loop containing nucleoside triphosphate hydrolases"/>
    <property type="match status" value="1"/>
</dbReference>
<evidence type="ECO:0000259" key="18">
    <source>
        <dbReference type="PROSITE" id="PS51711"/>
    </source>
</evidence>
<keyword evidence="6" id="KW-0997">Cell inner membrane</keyword>
<evidence type="ECO:0000256" key="9">
    <source>
        <dbReference type="ARBA" id="ARBA00022989"/>
    </source>
</evidence>
<dbReference type="InterPro" id="IPR030389">
    <property type="entry name" value="G_FEOB_dom"/>
</dbReference>
<organism evidence="19 20">
    <name type="scientific">Desulforamulus aquiferis</name>
    <dbReference type="NCBI Taxonomy" id="1397668"/>
    <lineage>
        <taxon>Bacteria</taxon>
        <taxon>Bacillati</taxon>
        <taxon>Bacillota</taxon>
        <taxon>Clostridia</taxon>
        <taxon>Eubacteriales</taxon>
        <taxon>Peptococcaceae</taxon>
        <taxon>Desulforamulus</taxon>
    </lineage>
</organism>
<dbReference type="InterPro" id="IPR011640">
    <property type="entry name" value="Fe2_transport_prot_B_C"/>
</dbReference>
<dbReference type="Pfam" id="PF02421">
    <property type="entry name" value="FeoB_N"/>
    <property type="match status" value="1"/>
</dbReference>
<keyword evidence="4" id="KW-1003">Cell membrane</keyword>
<dbReference type="PANTHER" id="PTHR43185:SF1">
    <property type="entry name" value="FE(2+) TRANSPORTER FEOB"/>
    <property type="match status" value="1"/>
</dbReference>
<feature type="transmembrane region" description="Helical" evidence="17">
    <location>
        <begin position="499"/>
        <end position="516"/>
    </location>
</feature>
<keyword evidence="9 17" id="KW-1133">Transmembrane helix</keyword>
<feature type="transmembrane region" description="Helical" evidence="17">
    <location>
        <begin position="299"/>
        <end position="322"/>
    </location>
</feature>
<feature type="binding site" evidence="16">
    <location>
        <position position="25"/>
    </location>
    <ligand>
        <name>Mg(2+)</name>
        <dbReference type="ChEBI" id="CHEBI:18420"/>
        <label>2</label>
    </ligand>
</feature>
<evidence type="ECO:0000256" key="3">
    <source>
        <dbReference type="ARBA" id="ARBA00022448"/>
    </source>
</evidence>
<reference evidence="19" key="1">
    <citation type="journal article" date="2023" name="J. Hazard. Mater.">
        <title>Anaerobic biodegradation of pyrene and benzo[a]pyrene by a new sulfate-reducing Desulforamulus aquiferis strain DSA.</title>
        <authorList>
            <person name="Zhang Z."/>
            <person name="Sun J."/>
            <person name="Gong X."/>
            <person name="Wang C."/>
            <person name="Wang H."/>
        </authorList>
    </citation>
    <scope>NUCLEOTIDE SEQUENCE</scope>
    <source>
        <strain evidence="19">DSA</strain>
    </source>
</reference>
<sequence>MSAINIALTGNPNTGKSTIFNALTGARQHIGNWPGVTVDKKIGQLTKGNKQINIIDLPGTYSLSAYSLEEKIVKDYLTGEKPDMVVNVVDASNIERNLYLTVQLLEMGIPTLINLNMMDEAKAKGYDINLKLLGQHLGAPVISSVATSKNGLQPLIDSLDPGIVAQNKSAGSPMLTEHINQLEKIRNSNQDIDVIEEEIIEARYLFINKVLEQSLVINEGVKTWNDKLDNILTNRFLGIPIFIAIMYTMFQFTFSWIGQPIADILDEFIAGPMTEVVEGSLVAVGAAEWMQSLVIDGIIGGVGGVLVFVPLIFTLFLLISFLDGTGYMARVAFIMDRAMRRIGLSGKAFLPMLIGFGCTVPAIMGARALDTERDRKLTILIAPFMSCGARLPVYALFAALFFPGSESIVVLSLYLLGIAIAIMMGLILKNTYFKGDADPFLMELPPYRIPTLKTVLIQTWEKGKGFLIKAGTIIFSMSVVIWLLSSFNLSGPAEIQESLLATIGGIIAPLFAFHGFGSWETGVAVLTGILAKEAVVSTLGVIYGISELAEETVEVAAQLQASISVAFSGLSAYAFMVFTLLYTPCMAVIGTVKKELGSWKWTLFAAGYPFALAWIVSLLIYQIGMLLGFGG</sequence>
<dbReference type="RefSeq" id="WP_304542713.1">
    <property type="nucleotide sequence ID" value="NZ_JARPTC010000014.1"/>
</dbReference>
<dbReference type="PRINTS" id="PR00326">
    <property type="entry name" value="GTP1OBG"/>
</dbReference>
<gene>
    <name evidence="19" type="primary">feoB</name>
    <name evidence="19" type="ORF">P6N53_10075</name>
</gene>
<evidence type="ECO:0000256" key="10">
    <source>
        <dbReference type="ARBA" id="ARBA00023004"/>
    </source>
</evidence>
<evidence type="ECO:0000313" key="20">
    <source>
        <dbReference type="Proteomes" id="UP001172911"/>
    </source>
</evidence>
<evidence type="ECO:0000256" key="7">
    <source>
        <dbReference type="ARBA" id="ARBA00022692"/>
    </source>
</evidence>
<reference evidence="19" key="2">
    <citation type="submission" date="2023-03" db="EMBL/GenBank/DDBJ databases">
        <authorList>
            <person name="Zhang Z."/>
        </authorList>
    </citation>
    <scope>NUCLEOTIDE SEQUENCE</scope>
    <source>
        <strain evidence="19">DSA</strain>
    </source>
</reference>
<feature type="transmembrane region" description="Helical" evidence="17">
    <location>
        <begin position="408"/>
        <end position="428"/>
    </location>
</feature>
<dbReference type="GO" id="GO:0005525">
    <property type="term" value="F:GTP binding"/>
    <property type="evidence" value="ECO:0007669"/>
    <property type="project" value="UniProtKB-KW"/>
</dbReference>
<keyword evidence="7 17" id="KW-0812">Transmembrane</keyword>
<evidence type="ECO:0000256" key="2">
    <source>
        <dbReference type="ARBA" id="ARBA00004429"/>
    </source>
</evidence>
<proteinExistence type="inferred from homology"/>
<dbReference type="Pfam" id="PF07664">
    <property type="entry name" value="FeoB_C"/>
    <property type="match status" value="1"/>
</dbReference>
<dbReference type="PANTHER" id="PTHR43185">
    <property type="entry name" value="FERROUS IRON TRANSPORT PROTEIN B"/>
    <property type="match status" value="1"/>
</dbReference>
<dbReference type="CDD" id="cd01879">
    <property type="entry name" value="FeoB"/>
    <property type="match status" value="1"/>
</dbReference>
<dbReference type="EMBL" id="JARPTC010000014">
    <property type="protein sequence ID" value="MDO7787567.1"/>
    <property type="molecule type" value="Genomic_DNA"/>
</dbReference>
<feature type="domain" description="FeoB-type G" evidence="18">
    <location>
        <begin position="3"/>
        <end position="165"/>
    </location>
</feature>
<feature type="transmembrane region" description="Helical" evidence="17">
    <location>
        <begin position="601"/>
        <end position="623"/>
    </location>
</feature>
<evidence type="ECO:0000256" key="15">
    <source>
        <dbReference type="PIRSR" id="PIRSR603373-1"/>
    </source>
</evidence>
<dbReference type="InterPro" id="IPR050860">
    <property type="entry name" value="FeoB_GTPase"/>
</dbReference>
<evidence type="ECO:0000256" key="17">
    <source>
        <dbReference type="RuleBase" id="RU362098"/>
    </source>
</evidence>